<feature type="region of interest" description="Disordered" evidence="1">
    <location>
        <begin position="127"/>
        <end position="149"/>
    </location>
</feature>
<dbReference type="SUPFAM" id="SSF56672">
    <property type="entry name" value="DNA/RNA polymerases"/>
    <property type="match status" value="1"/>
</dbReference>
<dbReference type="InterPro" id="IPR001584">
    <property type="entry name" value="Integrase_cat-core"/>
</dbReference>
<sequence length="1460" mass="164947">GNTEFDNSSNSTDIKGKDFHSKGKSFKNTYHSKQKTTLLTSEGKGELNSNNSRCPICDESHTVLNCSKFYDLTPQERSNKLRNWQGCKNCLSSQHFTSKCRSKWHCRFCPQRHNSLLHFHSKVSAAQSTSNETKNAPNSSRSPSDTSVQCHHVSTCPNSSSVQVILGTAWANFVDFRGQIQRFRIAVDSGSQQSFITARCVNKLGLSVFRCERKISSIGGSLFDGAKGKTTCVIRSKDLSNVYTTEAVVVSNITNHLPTSPVPYDIWRHFIGFELADTKFWEPTSIDFLLGADLYGDVMNGNMTSVRDDLPKLFDSAFGHIVMGRYVEPLPNANLFSSVCLFSPNDQADNLNFELSKFWELEEPTSPSKIQNPDHVKAEEFFANNHYRLESGRYVVRLPLKESNVEFPTSYSIAKRRFENLESKLKRNPSLSLEYHKFMDEYIQLGHMQKTSDHSKFVIPHHCVTKEDRGEIKLRVVFDGSVKTRNGSLNDSLLIGPPLQTDIRDILLNFRRHAIVFVADAVKMYRQILVHPSDRAYQHILWRFNSSDAIRTYELNTVTYGLSCAPFLALRTLQQLVNDERYAFPLAAQVLSRDIFVDDLATGAPTVSEALALQREIIGLMQRGGFALSKWASNHPAILETVSDGSSDATNNTSITWSDNETTAIKVLGLKWDPVNDSFSYQMKPPTSTVSKRTILSTVARIFDPLGFIAPCTFLMKGFVQELWKLKLGWDDPVSNDLINDWNEIVRQLELLSQIKIPRFAFSTESFEYQLIGFADASQKGYCAALYIRIITAVGIKSHLLTSKTKLAPIKSISIPRLELCGALLLAKLYKSINGFLSNLPPSTHRNRFFSDSTIVLSWLKTPTYRLKTFVANRIGQIAELTDVTSWCHVDSKNNPSDIGSRGSLPNELLDNPLWWSGPPWLTLMEDEWPNYTSKIDEELPELKPISTSVLISIKPGSQEFLNWMSRVSSYSKLIRVSAILLRAMHNRKNKQSLRTGVLKHSELQEAEISCIKLIQRLHFFRGSNPKISYLEDQYPGLKPYIDKFGVARVGGRLSNSSIPENRKYPILLPNKSHFTNLLVDHYHTLFLHPGPNLNQALLQTKFWIPASRRLIRHRLFLCLKCYKAKAKSIPPLMGDLPTYRLEGGRAFLHTGIDFAGPFITRESRRRKAPLSKSYLCLYVCMTTKALHLETVSDLSTASFLASFSRFISRRGLPTEVYSDCGSNFKGGYKELQELAQWYNDEQSKKEIETASASRGIKWNFNPPYSPHFGGLWEAGVKAVKRHLHLAAGNVPLTFEELATLFCRIEAILNSRPLCPLSSDPSEFEFLSPGHFLIGAPLTVNPEPTLLDVEDNRLDRWQLLKKISDQIWQRWHLEYVSTLQARSKWRKPSANLEVGDLVLIKDPAAPQLEWPTARVSSVHPGTDGIVRVVTLRTPSASYKRSVANLIPLLPLKTSAHPDTP</sequence>
<dbReference type="InterPro" id="IPR008042">
    <property type="entry name" value="Retrotrans_Pao"/>
</dbReference>
<dbReference type="GO" id="GO:0015074">
    <property type="term" value="P:DNA integration"/>
    <property type="evidence" value="ECO:0007669"/>
    <property type="project" value="InterPro"/>
</dbReference>
<dbReference type="PANTHER" id="PTHR47331:SF1">
    <property type="entry name" value="GAG-LIKE PROTEIN"/>
    <property type="match status" value="1"/>
</dbReference>
<dbReference type="InterPro" id="IPR043502">
    <property type="entry name" value="DNA/RNA_pol_sf"/>
</dbReference>
<protein>
    <recommendedName>
        <fullName evidence="2">Integrase catalytic domain-containing protein</fullName>
    </recommendedName>
</protein>
<dbReference type="InterPro" id="IPR012337">
    <property type="entry name" value="RNaseH-like_sf"/>
</dbReference>
<gene>
    <name evidence="5" type="ORF">CM83_84069</name>
    <name evidence="3" type="ORF">CM83_84071</name>
    <name evidence="4" type="ORF">CM83_84073</name>
</gene>
<feature type="non-terminal residue" evidence="5">
    <location>
        <position position="1"/>
    </location>
</feature>
<dbReference type="Gene3D" id="3.10.10.10">
    <property type="entry name" value="HIV Type 1 Reverse Transcriptase, subunit A, domain 1"/>
    <property type="match status" value="1"/>
</dbReference>
<reference evidence="5" key="2">
    <citation type="submission" date="2014-07" db="EMBL/GenBank/DDBJ databases">
        <authorList>
            <person name="Hull J."/>
        </authorList>
    </citation>
    <scope>NUCLEOTIDE SEQUENCE</scope>
</reference>
<evidence type="ECO:0000313" key="5">
    <source>
        <dbReference type="EMBL" id="JAG04803.1"/>
    </source>
</evidence>
<proteinExistence type="predicted"/>
<evidence type="ECO:0000313" key="4">
    <source>
        <dbReference type="EMBL" id="JAG04800.1"/>
    </source>
</evidence>
<dbReference type="Gene3D" id="3.30.70.270">
    <property type="match status" value="1"/>
</dbReference>
<dbReference type="SUPFAM" id="SSF53098">
    <property type="entry name" value="Ribonuclease H-like"/>
    <property type="match status" value="1"/>
</dbReference>
<dbReference type="EMBL" id="GBHO01038801">
    <property type="protein sequence ID" value="JAG04803.1"/>
    <property type="molecule type" value="Transcribed_RNA"/>
</dbReference>
<accession>A0A0A9WE49</accession>
<feature type="region of interest" description="Disordered" evidence="1">
    <location>
        <begin position="1"/>
        <end position="20"/>
    </location>
</feature>
<dbReference type="Pfam" id="PF18701">
    <property type="entry name" value="DUF5641"/>
    <property type="match status" value="1"/>
</dbReference>
<dbReference type="PANTHER" id="PTHR47331">
    <property type="entry name" value="PHD-TYPE DOMAIN-CONTAINING PROTEIN"/>
    <property type="match status" value="1"/>
</dbReference>
<evidence type="ECO:0000313" key="3">
    <source>
        <dbReference type="EMBL" id="JAG04799.1"/>
    </source>
</evidence>
<feature type="compositionally biased region" description="Polar residues" evidence="1">
    <location>
        <begin position="1"/>
        <end position="13"/>
    </location>
</feature>
<feature type="domain" description="Integrase catalytic" evidence="2">
    <location>
        <begin position="1134"/>
        <end position="1337"/>
    </location>
</feature>
<dbReference type="GO" id="GO:0042575">
    <property type="term" value="C:DNA polymerase complex"/>
    <property type="evidence" value="ECO:0007669"/>
    <property type="project" value="UniProtKB-ARBA"/>
</dbReference>
<reference evidence="5" key="1">
    <citation type="journal article" date="2014" name="PLoS ONE">
        <title>Transcriptome-Based Identification of ABC Transporters in the Western Tarnished Plant Bug Lygus hesperus.</title>
        <authorList>
            <person name="Hull J.J."/>
            <person name="Chaney K."/>
            <person name="Geib S.M."/>
            <person name="Fabrick J.A."/>
            <person name="Brent C.S."/>
            <person name="Walsh D."/>
            <person name="Lavine L.C."/>
        </authorList>
    </citation>
    <scope>NUCLEOTIDE SEQUENCE</scope>
</reference>
<evidence type="ECO:0000259" key="2">
    <source>
        <dbReference type="PROSITE" id="PS50994"/>
    </source>
</evidence>
<dbReference type="GO" id="GO:0071897">
    <property type="term" value="P:DNA biosynthetic process"/>
    <property type="evidence" value="ECO:0007669"/>
    <property type="project" value="UniProtKB-ARBA"/>
</dbReference>
<dbReference type="GO" id="GO:0003676">
    <property type="term" value="F:nucleic acid binding"/>
    <property type="evidence" value="ECO:0007669"/>
    <property type="project" value="InterPro"/>
</dbReference>
<dbReference type="InterPro" id="IPR043128">
    <property type="entry name" value="Rev_trsase/Diguanyl_cyclase"/>
</dbReference>
<dbReference type="InterPro" id="IPR040676">
    <property type="entry name" value="DUF5641"/>
</dbReference>
<name>A0A0A9WE49_LYGHE</name>
<evidence type="ECO:0000256" key="1">
    <source>
        <dbReference type="SAM" id="MobiDB-lite"/>
    </source>
</evidence>
<dbReference type="Gene3D" id="3.30.420.10">
    <property type="entry name" value="Ribonuclease H-like superfamily/Ribonuclease H"/>
    <property type="match status" value="1"/>
</dbReference>
<dbReference type="InterPro" id="IPR036397">
    <property type="entry name" value="RNaseH_sf"/>
</dbReference>
<dbReference type="Pfam" id="PF05380">
    <property type="entry name" value="Peptidase_A17"/>
    <property type="match status" value="1"/>
</dbReference>
<dbReference type="PROSITE" id="PS50994">
    <property type="entry name" value="INTEGRASE"/>
    <property type="match status" value="1"/>
</dbReference>
<dbReference type="EMBL" id="GBHO01038805">
    <property type="protein sequence ID" value="JAG04799.1"/>
    <property type="molecule type" value="Transcribed_RNA"/>
</dbReference>
<dbReference type="EMBL" id="GBHO01038804">
    <property type="protein sequence ID" value="JAG04800.1"/>
    <property type="molecule type" value="Transcribed_RNA"/>
</dbReference>
<organism evidence="5">
    <name type="scientific">Lygus hesperus</name>
    <name type="common">Western plant bug</name>
    <dbReference type="NCBI Taxonomy" id="30085"/>
    <lineage>
        <taxon>Eukaryota</taxon>
        <taxon>Metazoa</taxon>
        <taxon>Ecdysozoa</taxon>
        <taxon>Arthropoda</taxon>
        <taxon>Hexapoda</taxon>
        <taxon>Insecta</taxon>
        <taxon>Pterygota</taxon>
        <taxon>Neoptera</taxon>
        <taxon>Paraneoptera</taxon>
        <taxon>Hemiptera</taxon>
        <taxon>Heteroptera</taxon>
        <taxon>Panheteroptera</taxon>
        <taxon>Cimicomorpha</taxon>
        <taxon>Miridae</taxon>
        <taxon>Mirini</taxon>
        <taxon>Lygus</taxon>
    </lineage>
</organism>